<proteinExistence type="predicted"/>
<protein>
    <submittedName>
        <fullName evidence="1">Uncharacterized protein</fullName>
    </submittedName>
</protein>
<keyword evidence="2" id="KW-1185">Reference proteome</keyword>
<comment type="caution">
    <text evidence="1">The sequence shown here is derived from an EMBL/GenBank/DDBJ whole genome shotgun (WGS) entry which is preliminary data.</text>
</comment>
<name>K6Y3U3_9ALTE</name>
<evidence type="ECO:0000313" key="2">
    <source>
        <dbReference type="Proteomes" id="UP000006251"/>
    </source>
</evidence>
<sequence>MYQYQLDCYERAVRAQNCGQNVDIIDCYVNLGLQRAQQCQTGADTRRVYFRVISTLEEAMCDHLLSTHWRQHCFRVIKRLTPLIFEMLNENEYGELITKISSLAEYFLPTKRAQQQR</sequence>
<gene>
    <name evidence="1" type="ORF">GPAL_0594</name>
</gene>
<dbReference type="RefSeq" id="WP_006009095.1">
    <property type="nucleotide sequence ID" value="NZ_AUAV01000012.1"/>
</dbReference>
<dbReference type="Proteomes" id="UP000006251">
    <property type="component" value="Unassembled WGS sequence"/>
</dbReference>
<reference evidence="2" key="1">
    <citation type="journal article" date="2014" name="Environ. Microbiol.">
        <title>Comparative genomics of the marine bacterial genus Glaciecola reveals the high degree of genomic diversity and genomic characteristic for cold adaptation.</title>
        <authorList>
            <person name="Qin Q.L."/>
            <person name="Xie B.B."/>
            <person name="Yu Y."/>
            <person name="Shu Y.L."/>
            <person name="Rong J.C."/>
            <person name="Zhang Y.J."/>
            <person name="Zhao D.L."/>
            <person name="Chen X.L."/>
            <person name="Zhang X.Y."/>
            <person name="Chen B."/>
            <person name="Zhou B.C."/>
            <person name="Zhang Y.Z."/>
        </authorList>
    </citation>
    <scope>NUCLEOTIDE SEQUENCE [LARGE SCALE GENOMIC DNA]</scope>
    <source>
        <strain evidence="2">ACAM 615</strain>
    </source>
</reference>
<organism evidence="1 2">
    <name type="scientific">Brumicola pallidula DSM 14239 = ACAM 615</name>
    <dbReference type="NCBI Taxonomy" id="1121922"/>
    <lineage>
        <taxon>Bacteria</taxon>
        <taxon>Pseudomonadati</taxon>
        <taxon>Pseudomonadota</taxon>
        <taxon>Gammaproteobacteria</taxon>
        <taxon>Alteromonadales</taxon>
        <taxon>Alteromonadaceae</taxon>
        <taxon>Brumicola</taxon>
    </lineage>
</organism>
<dbReference type="OrthoDB" id="8900369at2"/>
<accession>K6Y3U3</accession>
<dbReference type="AlphaFoldDB" id="K6Y3U3"/>
<dbReference type="EMBL" id="BAEQ01000013">
    <property type="protein sequence ID" value="GAC27474.1"/>
    <property type="molecule type" value="Genomic_DNA"/>
</dbReference>
<dbReference type="STRING" id="1121922.GCA_000428905_02371"/>
<evidence type="ECO:0000313" key="1">
    <source>
        <dbReference type="EMBL" id="GAC27474.1"/>
    </source>
</evidence>